<keyword evidence="3 5" id="KW-0808">Transferase</keyword>
<dbReference type="RefSeq" id="WP_177169987.1">
    <property type="nucleotide sequence ID" value="NZ_FOAA01000023.1"/>
</dbReference>
<dbReference type="Proteomes" id="UP000199256">
    <property type="component" value="Unassembled WGS sequence"/>
</dbReference>
<reference evidence="6" key="1">
    <citation type="submission" date="2016-10" db="EMBL/GenBank/DDBJ databases">
        <authorList>
            <person name="Varghese N."/>
            <person name="Submissions S."/>
        </authorList>
    </citation>
    <scope>NUCLEOTIDE SEQUENCE [LARGE SCALE GENOMIC DNA]</scope>
    <source>
        <strain evidence="6">DSM 241</strain>
    </source>
</reference>
<name>A0A1H7RI78_9GAMM</name>
<protein>
    <submittedName>
        <fullName evidence="5">Glycosyl transferase family 2</fullName>
    </submittedName>
</protein>
<evidence type="ECO:0000256" key="3">
    <source>
        <dbReference type="ARBA" id="ARBA00022679"/>
    </source>
</evidence>
<dbReference type="EMBL" id="FOAA01000023">
    <property type="protein sequence ID" value="SEL59795.1"/>
    <property type="molecule type" value="Genomic_DNA"/>
</dbReference>
<dbReference type="PANTHER" id="PTHR43685:SF5">
    <property type="entry name" value="GLYCOSYLTRANSFERASE EPSE-RELATED"/>
    <property type="match status" value="1"/>
</dbReference>
<dbReference type="SUPFAM" id="SSF53448">
    <property type="entry name" value="Nucleotide-diphospho-sugar transferases"/>
    <property type="match status" value="1"/>
</dbReference>
<dbReference type="GO" id="GO:0016757">
    <property type="term" value="F:glycosyltransferase activity"/>
    <property type="evidence" value="ECO:0007669"/>
    <property type="project" value="UniProtKB-KW"/>
</dbReference>
<organism evidence="5 6">
    <name type="scientific">Ectothiorhodospira marina</name>
    <dbReference type="NCBI Taxonomy" id="1396821"/>
    <lineage>
        <taxon>Bacteria</taxon>
        <taxon>Pseudomonadati</taxon>
        <taxon>Pseudomonadota</taxon>
        <taxon>Gammaproteobacteria</taxon>
        <taxon>Chromatiales</taxon>
        <taxon>Ectothiorhodospiraceae</taxon>
        <taxon>Ectothiorhodospira</taxon>
    </lineage>
</organism>
<dbReference type="Pfam" id="PF00535">
    <property type="entry name" value="Glycos_transf_2"/>
    <property type="match status" value="1"/>
</dbReference>
<comment type="similarity">
    <text evidence="1">Belongs to the glycosyltransferase 2 family.</text>
</comment>
<feature type="domain" description="Glycosyltransferase 2-like" evidence="4">
    <location>
        <begin position="7"/>
        <end position="133"/>
    </location>
</feature>
<evidence type="ECO:0000256" key="1">
    <source>
        <dbReference type="ARBA" id="ARBA00006739"/>
    </source>
</evidence>
<evidence type="ECO:0000313" key="5">
    <source>
        <dbReference type="EMBL" id="SEL59795.1"/>
    </source>
</evidence>
<dbReference type="AlphaFoldDB" id="A0A1H7RI78"/>
<dbReference type="InterPro" id="IPR050834">
    <property type="entry name" value="Glycosyltransf_2"/>
</dbReference>
<dbReference type="InterPro" id="IPR029044">
    <property type="entry name" value="Nucleotide-diphossugar_trans"/>
</dbReference>
<dbReference type="STRING" id="1396821.SAMN05444515_12320"/>
<gene>
    <name evidence="5" type="ORF">SAMN05444515_12320</name>
</gene>
<dbReference type="PANTHER" id="PTHR43685">
    <property type="entry name" value="GLYCOSYLTRANSFERASE"/>
    <property type="match status" value="1"/>
</dbReference>
<proteinExistence type="inferred from homology"/>
<keyword evidence="2" id="KW-0328">Glycosyltransferase</keyword>
<dbReference type="Gene3D" id="3.90.550.10">
    <property type="entry name" value="Spore Coat Polysaccharide Biosynthesis Protein SpsA, Chain A"/>
    <property type="match status" value="1"/>
</dbReference>
<keyword evidence="6" id="KW-1185">Reference proteome</keyword>
<evidence type="ECO:0000256" key="2">
    <source>
        <dbReference type="ARBA" id="ARBA00022676"/>
    </source>
</evidence>
<dbReference type="InterPro" id="IPR001173">
    <property type="entry name" value="Glyco_trans_2-like"/>
</dbReference>
<accession>A0A1H7RI78</accession>
<evidence type="ECO:0000313" key="6">
    <source>
        <dbReference type="Proteomes" id="UP000199256"/>
    </source>
</evidence>
<evidence type="ECO:0000259" key="4">
    <source>
        <dbReference type="Pfam" id="PF00535"/>
    </source>
</evidence>
<sequence length="347" mass="39691">MSEPLVSVVMAVHNNERYLETALNSILEQSWKNLELIVIDDASTDRSASIIRDYACSDSRIRLLVNDQNHGLTCSLNRGLAEVQGELVARMDGDDIALPERLAKQVEAFRSNPKLVLCGTATINIDEKGTKHTFCEWPSNHNVLRWYSIFRPAVAHPSAMFRVRFGNQIMRYNENLRTAQDYDLWSRLLQHGDGLVLNIPLLLYRHHASSISSTLRIEQTESAANICQENLYREFPDFFIRKNIGHAKYVAHLIHNSMASLPQDATAAFTTLLALESEYLTTINQYDEESRRAIQRLTTRWVAQTLLGKSPLKVSERIRVLTKLRCRLGALFNEGFHFGIRRLRARL</sequence>